<dbReference type="Gene3D" id="1.10.287.1240">
    <property type="match status" value="1"/>
</dbReference>
<keyword evidence="18" id="KW-1185">Reference proteome</keyword>
<dbReference type="Proteomes" id="UP000248090">
    <property type="component" value="Unassembled WGS sequence"/>
</dbReference>
<dbReference type="Pfam" id="PF08411">
    <property type="entry name" value="ExoI_SH3"/>
    <property type="match status" value="1"/>
</dbReference>
<evidence type="ECO:0000256" key="7">
    <source>
        <dbReference type="ARBA" id="ARBA00022763"/>
    </source>
</evidence>
<keyword evidence="6" id="KW-0479">Metal-binding</keyword>
<evidence type="ECO:0000256" key="3">
    <source>
        <dbReference type="ARBA" id="ARBA00012108"/>
    </source>
</evidence>
<dbReference type="RefSeq" id="WP_110189303.1">
    <property type="nucleotide sequence ID" value="NZ_CP177354.1"/>
</dbReference>
<protein>
    <recommendedName>
        <fullName evidence="4 14">Exodeoxyribonuclease I</fullName>
        <ecNumber evidence="3 14">3.1.11.1</ecNumber>
    </recommendedName>
</protein>
<feature type="domain" description="ExoI SH3-like" evidence="15">
    <location>
        <begin position="197"/>
        <end position="349"/>
    </location>
</feature>
<dbReference type="EMBL" id="LAPT01000114">
    <property type="protein sequence ID" value="PXF29333.1"/>
    <property type="molecule type" value="Genomic_DNA"/>
</dbReference>
<keyword evidence="8 14" id="KW-0378">Hydrolase</keyword>
<organism evidence="17 18">
    <name type="scientific">Pokkaliibacter plantistimulans</name>
    <dbReference type="NCBI Taxonomy" id="1635171"/>
    <lineage>
        <taxon>Bacteria</taxon>
        <taxon>Pseudomonadati</taxon>
        <taxon>Pseudomonadota</taxon>
        <taxon>Gammaproteobacteria</taxon>
        <taxon>Oceanospirillales</taxon>
        <taxon>Balneatrichaceae</taxon>
        <taxon>Pokkaliibacter</taxon>
    </lineage>
</organism>
<name>A0ABX5LV26_9GAMM</name>
<dbReference type="Pfam" id="PF26016">
    <property type="entry name" value="ExoI_C"/>
    <property type="match status" value="1"/>
</dbReference>
<dbReference type="InterPro" id="IPR013520">
    <property type="entry name" value="Ribonucl_H"/>
</dbReference>
<comment type="cofactor">
    <cofactor evidence="2">
        <name>Mg(2+)</name>
        <dbReference type="ChEBI" id="CHEBI:18420"/>
    </cofactor>
</comment>
<keyword evidence="10" id="KW-0460">Magnesium</keyword>
<dbReference type="PIRSF" id="PIRSF000977">
    <property type="entry name" value="Exodeoxyribonuclease_I"/>
    <property type="match status" value="1"/>
</dbReference>
<dbReference type="Pfam" id="PF00929">
    <property type="entry name" value="RNase_T"/>
    <property type="match status" value="1"/>
</dbReference>
<accession>A0ABX5LV26</accession>
<evidence type="ECO:0000256" key="6">
    <source>
        <dbReference type="ARBA" id="ARBA00022723"/>
    </source>
</evidence>
<evidence type="ECO:0000313" key="17">
    <source>
        <dbReference type="EMBL" id="PXF29333.1"/>
    </source>
</evidence>
<dbReference type="PROSITE" id="PS51785">
    <property type="entry name" value="EXOI_C"/>
    <property type="match status" value="1"/>
</dbReference>
<evidence type="ECO:0000256" key="13">
    <source>
        <dbReference type="ARBA" id="ARBA00046792"/>
    </source>
</evidence>
<dbReference type="EC" id="3.1.11.1" evidence="3 14"/>
<evidence type="ECO:0000256" key="1">
    <source>
        <dbReference type="ARBA" id="ARBA00000563"/>
    </source>
</evidence>
<dbReference type="InterPro" id="IPR023607">
    <property type="entry name" value="Exodeoxyribonuclease_I"/>
</dbReference>
<dbReference type="Gene3D" id="3.30.420.10">
    <property type="entry name" value="Ribonuclease H-like superfamily/Ribonuclease H"/>
    <property type="match status" value="1"/>
</dbReference>
<reference evidence="17 18" key="1">
    <citation type="submission" date="2015-03" db="EMBL/GenBank/DDBJ databases">
        <authorList>
            <person name="Krishnan R."/>
            <person name="Midha S."/>
            <person name="Patil P.B."/>
            <person name="Rameshkumar N."/>
        </authorList>
    </citation>
    <scope>NUCLEOTIDE SEQUENCE [LARGE SCALE GENOMIC DNA]</scope>
    <source>
        <strain evidence="17 18">L1E11</strain>
    </source>
</reference>
<evidence type="ECO:0000256" key="14">
    <source>
        <dbReference type="PIRNR" id="PIRNR000977"/>
    </source>
</evidence>
<evidence type="ECO:0000259" key="16">
    <source>
        <dbReference type="PROSITE" id="PS51785"/>
    </source>
</evidence>
<feature type="domain" description="ExoI C-terminal" evidence="16">
    <location>
        <begin position="354"/>
        <end position="476"/>
    </location>
</feature>
<comment type="subunit">
    <text evidence="13">Monomer. Interacts with ssb (via C-terminus); this interaction stimulates the exonuclease activity by recruiting the enzyme to its substrate.</text>
</comment>
<dbReference type="Gene3D" id="1.20.1280.70">
    <property type="entry name" value="Exonuclease ExoI, domain 3"/>
    <property type="match status" value="1"/>
</dbReference>
<keyword evidence="5 14" id="KW-0540">Nuclease</keyword>
<dbReference type="CDD" id="cd06138">
    <property type="entry name" value="ExoI_N"/>
    <property type="match status" value="1"/>
</dbReference>
<dbReference type="InterPro" id="IPR038649">
    <property type="entry name" value="EXOI_SH3_sf"/>
</dbReference>
<keyword evidence="7 14" id="KW-0227">DNA damage</keyword>
<keyword evidence="12 14" id="KW-0234">DNA repair</keyword>
<proteinExistence type="predicted"/>
<dbReference type="NCBIfam" id="NF008746">
    <property type="entry name" value="PRK11779.1"/>
    <property type="match status" value="1"/>
</dbReference>
<dbReference type="InterPro" id="IPR034747">
    <property type="entry name" value="EXOI_SH3"/>
</dbReference>
<evidence type="ECO:0000256" key="11">
    <source>
        <dbReference type="ARBA" id="ARBA00023125"/>
    </source>
</evidence>
<dbReference type="SUPFAM" id="SSF53098">
    <property type="entry name" value="Ribonuclease H-like"/>
    <property type="match status" value="1"/>
</dbReference>
<keyword evidence="11" id="KW-0238">DNA-binding</keyword>
<dbReference type="InterPro" id="IPR036397">
    <property type="entry name" value="RNaseH_sf"/>
</dbReference>
<dbReference type="InterPro" id="IPR013620">
    <property type="entry name" value="Exonuc_1_SH3"/>
</dbReference>
<evidence type="ECO:0000313" key="18">
    <source>
        <dbReference type="Proteomes" id="UP000248090"/>
    </source>
</evidence>
<sequence length="492" mass="56264">MSSSTTFFWHDYESFGIDPARDRPAQFAGIRTDWQLNPIGEPLMIYCQPSFDYLPQPVACMITGIDPALAWRQGLPEAEFIARIEYELKQPGTCGVGYNSIRFDDEVTRHTLYRNLRDPYAREWQNGCSRWDILDMVRLVRLMQPDVLVWPEVDGRVSMKLEHLTQANGVGHDKAHDALSDVEATIALARLIKTRAPKLFDYCLSLRDKREVQGKLDIFRHKPVLHISGMFPTERMNAAVLAPLMSQPGNANGIVLFDLSQPVQVLLDTSAEELERLLYTPTDQLPPGQVRPALKTLHINRSPVVMGVNKDIADRLALSLESLQANLTLLRQHTENWKPKLEQIYQRKPATELQVSDPDLMLYSGGFFSASDKRLMQSVIEMPAEQLRGYCPPFQDGRLEEMLFRYRARSFPQHLSEAEKAQWIEFCHERITDGRAGALTLEAYRSELEALLTDESLTQEKHLLLRQLQEYGNEVERCLAKAELQPAAFSRR</sequence>
<evidence type="ECO:0000256" key="12">
    <source>
        <dbReference type="ARBA" id="ARBA00023204"/>
    </source>
</evidence>
<dbReference type="InterPro" id="IPR012337">
    <property type="entry name" value="RNaseH-like_sf"/>
</dbReference>
<evidence type="ECO:0000256" key="5">
    <source>
        <dbReference type="ARBA" id="ARBA00022722"/>
    </source>
</evidence>
<evidence type="ECO:0000256" key="10">
    <source>
        <dbReference type="ARBA" id="ARBA00022842"/>
    </source>
</evidence>
<dbReference type="PROSITE" id="PS51784">
    <property type="entry name" value="EXOI_SH3"/>
    <property type="match status" value="1"/>
</dbReference>
<evidence type="ECO:0000256" key="4">
    <source>
        <dbReference type="ARBA" id="ARBA00019900"/>
    </source>
</evidence>
<evidence type="ECO:0000259" key="15">
    <source>
        <dbReference type="PROSITE" id="PS51784"/>
    </source>
</evidence>
<dbReference type="InterPro" id="IPR058561">
    <property type="entry name" value="Exonuc_1_C"/>
</dbReference>
<dbReference type="Gene3D" id="3.30.1520.20">
    <property type="entry name" value="Exonuclease ExoI, domain 2"/>
    <property type="match status" value="1"/>
</dbReference>
<keyword evidence="9 14" id="KW-0269">Exonuclease</keyword>
<comment type="catalytic activity">
    <reaction evidence="1 14">
        <text>Exonucleolytic cleavage in the 3'- to 5'-direction to yield nucleoside 5'-phosphates.</text>
        <dbReference type="EC" id="3.1.11.1"/>
    </reaction>
</comment>
<evidence type="ECO:0000256" key="2">
    <source>
        <dbReference type="ARBA" id="ARBA00001946"/>
    </source>
</evidence>
<comment type="caution">
    <text evidence="17">The sequence shown here is derived from an EMBL/GenBank/DDBJ whole genome shotgun (WGS) entry which is preliminary data.</text>
</comment>
<gene>
    <name evidence="17" type="ORF">WH50_21425</name>
</gene>
<evidence type="ECO:0000256" key="8">
    <source>
        <dbReference type="ARBA" id="ARBA00022801"/>
    </source>
</evidence>
<evidence type="ECO:0000256" key="9">
    <source>
        <dbReference type="ARBA" id="ARBA00022839"/>
    </source>
</evidence>